<proteinExistence type="predicted"/>
<reference evidence="1" key="1">
    <citation type="journal article" date="2020" name="Nature">
        <title>Giant virus diversity and host interactions through global metagenomics.</title>
        <authorList>
            <person name="Schulz F."/>
            <person name="Roux S."/>
            <person name="Paez-Espino D."/>
            <person name="Jungbluth S."/>
            <person name="Walsh D.A."/>
            <person name="Denef V.J."/>
            <person name="McMahon K.D."/>
            <person name="Konstantinidis K.T."/>
            <person name="Eloe-Fadrosh E.A."/>
            <person name="Kyrpides N.C."/>
            <person name="Woyke T."/>
        </authorList>
    </citation>
    <scope>NUCLEOTIDE SEQUENCE</scope>
    <source>
        <strain evidence="1">GVMAG-M-3300023179-2</strain>
    </source>
</reference>
<evidence type="ECO:0000313" key="1">
    <source>
        <dbReference type="EMBL" id="QHT26691.1"/>
    </source>
</evidence>
<dbReference type="AlphaFoldDB" id="A0A6C0EDH4"/>
<dbReference type="EMBL" id="MN739800">
    <property type="protein sequence ID" value="QHT26691.1"/>
    <property type="molecule type" value="Genomic_DNA"/>
</dbReference>
<sequence>MLDYIEIKYLSNIDFTRKNNIIKKNQYVSIIQNNILNFIGIEIVINLVNTVISESKMEINNLSKIIFDIKPNANIYLKRNSNPLDIDPPGICIYDEESKIANLTGQLLPGNKIEELCEMENSIWLPQIEESRRKKYILIDDIDSRENRIIWFWNALKDLTRKIPNGSSINFPYKMGYELNDDDWYYYENLINRFAKIYPQFIVKIIIY</sequence>
<name>A0A6C0EDH4_9ZZZZ</name>
<organism evidence="1">
    <name type="scientific">viral metagenome</name>
    <dbReference type="NCBI Taxonomy" id="1070528"/>
    <lineage>
        <taxon>unclassified sequences</taxon>
        <taxon>metagenomes</taxon>
        <taxon>organismal metagenomes</taxon>
    </lineage>
</organism>
<protein>
    <submittedName>
        <fullName evidence="1">Uncharacterized protein</fullName>
    </submittedName>
</protein>
<accession>A0A6C0EDH4</accession>